<keyword evidence="8" id="KW-1133">Transmembrane helix</keyword>
<dbReference type="InterPro" id="IPR008271">
    <property type="entry name" value="Ser/Thr_kinase_AS"/>
</dbReference>
<evidence type="ECO:0000256" key="3">
    <source>
        <dbReference type="ARBA" id="ARBA00022679"/>
    </source>
</evidence>
<evidence type="ECO:0000256" key="5">
    <source>
        <dbReference type="ARBA" id="ARBA00022777"/>
    </source>
</evidence>
<dbReference type="EC" id="2.7.11.1" evidence="1"/>
<evidence type="ECO:0000313" key="10">
    <source>
        <dbReference type="EMBL" id="GAA1838662.1"/>
    </source>
</evidence>
<dbReference type="Pfam" id="PF00069">
    <property type="entry name" value="Pkinase"/>
    <property type="match status" value="1"/>
</dbReference>
<dbReference type="SMART" id="SM00220">
    <property type="entry name" value="S_TKc"/>
    <property type="match status" value="1"/>
</dbReference>
<keyword evidence="2" id="KW-0723">Serine/threonine-protein kinase</keyword>
<dbReference type="PROSITE" id="PS00107">
    <property type="entry name" value="PROTEIN_KINASE_ATP"/>
    <property type="match status" value="1"/>
</dbReference>
<evidence type="ECO:0000256" key="2">
    <source>
        <dbReference type="ARBA" id="ARBA00022527"/>
    </source>
</evidence>
<keyword evidence="3" id="KW-0808">Transferase</keyword>
<accession>A0ABP4Z7R3</accession>
<feature type="binding site" evidence="7">
    <location>
        <position position="41"/>
    </location>
    <ligand>
        <name>ATP</name>
        <dbReference type="ChEBI" id="CHEBI:30616"/>
    </ligand>
</feature>
<dbReference type="RefSeq" id="WP_344140606.1">
    <property type="nucleotide sequence ID" value="NZ_BAAALT010000363.1"/>
</dbReference>
<keyword evidence="8" id="KW-0472">Membrane</keyword>
<keyword evidence="6 7" id="KW-0067">ATP-binding</keyword>
<dbReference type="Gene3D" id="3.30.200.20">
    <property type="entry name" value="Phosphorylase Kinase, domain 1"/>
    <property type="match status" value="1"/>
</dbReference>
<dbReference type="PANTHER" id="PTHR43289:SF6">
    <property type="entry name" value="SERINE_THREONINE-PROTEIN KINASE NEKL-3"/>
    <property type="match status" value="1"/>
</dbReference>
<dbReference type="CDD" id="cd14014">
    <property type="entry name" value="STKc_PknB_like"/>
    <property type="match status" value="1"/>
</dbReference>
<gene>
    <name evidence="10" type="ORF">GCM10009682_63720</name>
</gene>
<dbReference type="InterPro" id="IPR011009">
    <property type="entry name" value="Kinase-like_dom_sf"/>
</dbReference>
<dbReference type="Proteomes" id="UP001500218">
    <property type="component" value="Unassembled WGS sequence"/>
</dbReference>
<dbReference type="PROSITE" id="PS00108">
    <property type="entry name" value="PROTEIN_KINASE_ST"/>
    <property type="match status" value="1"/>
</dbReference>
<dbReference type="InterPro" id="IPR017441">
    <property type="entry name" value="Protein_kinase_ATP_BS"/>
</dbReference>
<evidence type="ECO:0000256" key="6">
    <source>
        <dbReference type="ARBA" id="ARBA00022840"/>
    </source>
</evidence>
<keyword evidence="5" id="KW-0418">Kinase</keyword>
<keyword evidence="4 7" id="KW-0547">Nucleotide-binding</keyword>
<proteinExistence type="predicted"/>
<sequence length="422" mass="44055">MTGVDHVIAGRYRLVSRLGAGGMGTVWQAHDERLRRDVAVKHIVFPATSSGTEQQRLAALAMAEARHAASLAHPHIVAVHDVIEEDAQVYIVMQLVVGQTLEQVVRGGGPLPPARVATIGLALLDALSAAHEAGVLHRDVKPSNVLISQAGTVLLTDFSISRAVGVGTMTRSSILMGTPGFIAPERFTDGISGPEGDLFGLGATLYFAVQGKPPFYSEDGLANLFASASRAHAPADRAGDLAPALDGLLAKSPAERWSGARARAELAAVSRPATERATAPTVVDSPPVVLRAEAPGPAPTRPSITKTSSRGTALRWLGLVGAVVVIAAIVVAAVVIRGNLNDARRARPGDCLRALDDQSSYNKIVDCADDAAARKVIGVVTNVPFVDPDPNCAQWAPDVTSQFWFPDGSGGLGTELCLGDVR</sequence>
<evidence type="ECO:0000256" key="8">
    <source>
        <dbReference type="SAM" id="Phobius"/>
    </source>
</evidence>
<protein>
    <recommendedName>
        <fullName evidence="1">non-specific serine/threonine protein kinase</fullName>
        <ecNumber evidence="1">2.7.11.1</ecNumber>
    </recommendedName>
</protein>
<keyword evidence="8" id="KW-0812">Transmembrane</keyword>
<evidence type="ECO:0000256" key="4">
    <source>
        <dbReference type="ARBA" id="ARBA00022741"/>
    </source>
</evidence>
<dbReference type="EMBL" id="BAAALT010000363">
    <property type="protein sequence ID" value="GAA1838662.1"/>
    <property type="molecule type" value="Genomic_DNA"/>
</dbReference>
<dbReference type="SUPFAM" id="SSF56112">
    <property type="entry name" value="Protein kinase-like (PK-like)"/>
    <property type="match status" value="1"/>
</dbReference>
<dbReference type="PROSITE" id="PS50011">
    <property type="entry name" value="PROTEIN_KINASE_DOM"/>
    <property type="match status" value="1"/>
</dbReference>
<evidence type="ECO:0000256" key="1">
    <source>
        <dbReference type="ARBA" id="ARBA00012513"/>
    </source>
</evidence>
<feature type="transmembrane region" description="Helical" evidence="8">
    <location>
        <begin position="316"/>
        <end position="336"/>
    </location>
</feature>
<keyword evidence="11" id="KW-1185">Reference proteome</keyword>
<reference evidence="11" key="1">
    <citation type="journal article" date="2019" name="Int. J. Syst. Evol. Microbiol.">
        <title>The Global Catalogue of Microorganisms (GCM) 10K type strain sequencing project: providing services to taxonomists for standard genome sequencing and annotation.</title>
        <authorList>
            <consortium name="The Broad Institute Genomics Platform"/>
            <consortium name="The Broad Institute Genome Sequencing Center for Infectious Disease"/>
            <person name="Wu L."/>
            <person name="Ma J."/>
        </authorList>
    </citation>
    <scope>NUCLEOTIDE SEQUENCE [LARGE SCALE GENOMIC DNA]</scope>
    <source>
        <strain evidence="11">JCM 13250</strain>
    </source>
</reference>
<name>A0ABP4Z7R3_9ACTN</name>
<dbReference type="PANTHER" id="PTHR43289">
    <property type="entry name" value="MITOGEN-ACTIVATED PROTEIN KINASE KINASE KINASE 20-RELATED"/>
    <property type="match status" value="1"/>
</dbReference>
<comment type="caution">
    <text evidence="10">The sequence shown here is derived from an EMBL/GenBank/DDBJ whole genome shotgun (WGS) entry which is preliminary data.</text>
</comment>
<evidence type="ECO:0000313" key="11">
    <source>
        <dbReference type="Proteomes" id="UP001500218"/>
    </source>
</evidence>
<evidence type="ECO:0000259" key="9">
    <source>
        <dbReference type="PROSITE" id="PS50011"/>
    </source>
</evidence>
<organism evidence="10 11">
    <name type="scientific">Luedemannella flava</name>
    <dbReference type="NCBI Taxonomy" id="349316"/>
    <lineage>
        <taxon>Bacteria</taxon>
        <taxon>Bacillati</taxon>
        <taxon>Actinomycetota</taxon>
        <taxon>Actinomycetes</taxon>
        <taxon>Micromonosporales</taxon>
        <taxon>Micromonosporaceae</taxon>
        <taxon>Luedemannella</taxon>
    </lineage>
</organism>
<feature type="domain" description="Protein kinase" evidence="9">
    <location>
        <begin position="12"/>
        <end position="269"/>
    </location>
</feature>
<dbReference type="Gene3D" id="1.10.510.10">
    <property type="entry name" value="Transferase(Phosphotransferase) domain 1"/>
    <property type="match status" value="1"/>
</dbReference>
<evidence type="ECO:0000256" key="7">
    <source>
        <dbReference type="PROSITE-ProRule" id="PRU10141"/>
    </source>
</evidence>
<dbReference type="InterPro" id="IPR000719">
    <property type="entry name" value="Prot_kinase_dom"/>
</dbReference>